<sequence>MTLDALTKDEVEATLGRRWPITLCQIDQTVLCGHIYEAVRPPVVWSDGQDQSRYQHRKPTVWPRRAPVLVEPRLNRKKQFYRTNYKFDLNEVMKVSSPAVYAYDLNAEKAVDIIWDRRLRDCELLSDPVLMLDFLNDTDLCHFKMAFGEDLDFTDNSAFARPIYKGQIESFLVERGMGSRVTRREIVAVAFWTLADKVTFDEELYLSSLQP</sequence>
<gene>
    <name evidence="1" type="ORF">FS320_33040</name>
</gene>
<dbReference type="OrthoDB" id="9989812at2"/>
<name>A0A5N7MS39_9HYPH</name>
<reference evidence="1 2" key="1">
    <citation type="journal article" date="2019" name="Syst. Appl. Microbiol.">
        <title>Microvirga tunisiensis sp. nov., a root nodule symbiotic bacterium isolated from Lupinus micranthus and L. luteus grown in Northern Tunisia.</title>
        <authorList>
            <person name="Msaddak A."/>
            <person name="Rejili M."/>
            <person name="Duran D."/>
            <person name="Mars M."/>
            <person name="Palacios J.M."/>
            <person name="Ruiz-Argueso T."/>
            <person name="Rey L."/>
            <person name="Imperial J."/>
        </authorList>
    </citation>
    <scope>NUCLEOTIDE SEQUENCE [LARGE SCALE GENOMIC DNA]</scope>
    <source>
        <strain evidence="1 2">Lmie10</strain>
    </source>
</reference>
<proteinExistence type="predicted"/>
<evidence type="ECO:0000313" key="2">
    <source>
        <dbReference type="Proteomes" id="UP000403266"/>
    </source>
</evidence>
<evidence type="ECO:0000313" key="1">
    <source>
        <dbReference type="EMBL" id="MPR29773.1"/>
    </source>
</evidence>
<organism evidence="1 2">
    <name type="scientific">Microvirga tunisiensis</name>
    <dbReference type="NCBI Taxonomy" id="2108360"/>
    <lineage>
        <taxon>Bacteria</taxon>
        <taxon>Pseudomonadati</taxon>
        <taxon>Pseudomonadota</taxon>
        <taxon>Alphaproteobacteria</taxon>
        <taxon>Hyphomicrobiales</taxon>
        <taxon>Methylobacteriaceae</taxon>
        <taxon>Microvirga</taxon>
    </lineage>
</organism>
<comment type="caution">
    <text evidence="1">The sequence shown here is derived from an EMBL/GenBank/DDBJ whole genome shotgun (WGS) entry which is preliminary data.</text>
</comment>
<dbReference type="RefSeq" id="WP_152716653.1">
    <property type="nucleotide sequence ID" value="NZ_VOSJ01000288.1"/>
</dbReference>
<keyword evidence="2" id="KW-1185">Reference proteome</keyword>
<accession>A0A5N7MS39</accession>
<dbReference type="Proteomes" id="UP000403266">
    <property type="component" value="Unassembled WGS sequence"/>
</dbReference>
<dbReference type="AlphaFoldDB" id="A0A5N7MS39"/>
<protein>
    <submittedName>
        <fullName evidence="1">Uncharacterized protein</fullName>
    </submittedName>
</protein>
<dbReference type="EMBL" id="VOSK01000267">
    <property type="protein sequence ID" value="MPR29773.1"/>
    <property type="molecule type" value="Genomic_DNA"/>
</dbReference>